<evidence type="ECO:0000313" key="1">
    <source>
        <dbReference type="EMBL" id="SVD60230.1"/>
    </source>
</evidence>
<reference evidence="1" key="1">
    <citation type="submission" date="2018-05" db="EMBL/GenBank/DDBJ databases">
        <authorList>
            <person name="Lanie J.A."/>
            <person name="Ng W.-L."/>
            <person name="Kazmierczak K.M."/>
            <person name="Andrzejewski T.M."/>
            <person name="Davidsen T.M."/>
            <person name="Wayne K.J."/>
            <person name="Tettelin H."/>
            <person name="Glass J.I."/>
            <person name="Rusch D."/>
            <person name="Podicherti R."/>
            <person name="Tsui H.-C.T."/>
            <person name="Winkler M.E."/>
        </authorList>
    </citation>
    <scope>NUCLEOTIDE SEQUENCE</scope>
</reference>
<feature type="non-terminal residue" evidence="1">
    <location>
        <position position="1"/>
    </location>
</feature>
<organism evidence="1">
    <name type="scientific">marine metagenome</name>
    <dbReference type="NCBI Taxonomy" id="408172"/>
    <lineage>
        <taxon>unclassified sequences</taxon>
        <taxon>metagenomes</taxon>
        <taxon>ecological metagenomes</taxon>
    </lineage>
</organism>
<dbReference type="EMBL" id="UINC01161188">
    <property type="protein sequence ID" value="SVD60230.1"/>
    <property type="molecule type" value="Genomic_DNA"/>
</dbReference>
<accession>A0A382WNQ7</accession>
<name>A0A382WNQ7_9ZZZZ</name>
<dbReference type="AlphaFoldDB" id="A0A382WNQ7"/>
<gene>
    <name evidence="1" type="ORF">METZ01_LOCUS413084</name>
</gene>
<proteinExistence type="predicted"/>
<protein>
    <submittedName>
        <fullName evidence="1">Uncharacterized protein</fullName>
    </submittedName>
</protein>
<sequence>YSDDRLSSYRGIASTRAREINQIAVWLDITNLQNDPGESPS</sequence>